<dbReference type="FunFam" id="2.40.50.580:FF:000002">
    <property type="entry name" value="Sugar fermentation stimulation protein homolog"/>
    <property type="match status" value="1"/>
</dbReference>
<dbReference type="Pfam" id="PF17746">
    <property type="entry name" value="SfsA_N"/>
    <property type="match status" value="1"/>
</dbReference>
<name>A0A8J8SEW3_9FIRM</name>
<dbReference type="PANTHER" id="PTHR30545">
    <property type="entry name" value="SUGAR FERMENTATION STIMULATION PROTEIN A"/>
    <property type="match status" value="1"/>
</dbReference>
<evidence type="ECO:0000259" key="2">
    <source>
        <dbReference type="Pfam" id="PF03749"/>
    </source>
</evidence>
<dbReference type="Gene3D" id="2.40.50.580">
    <property type="match status" value="1"/>
</dbReference>
<evidence type="ECO:0000256" key="1">
    <source>
        <dbReference type="HAMAP-Rule" id="MF_00095"/>
    </source>
</evidence>
<proteinExistence type="inferred from homology"/>
<dbReference type="InterPro" id="IPR005224">
    <property type="entry name" value="SfsA"/>
</dbReference>
<dbReference type="KEGG" id="vpy:HZI73_01040"/>
<keyword evidence="5" id="KW-1185">Reference proteome</keyword>
<sequence length="228" mass="26064">MTYNDMVEGIFLERPNRFIAKVLIEGQLETVHVKNTGRCKEILIKGTKIFLQKSNNPNRKTKYSLISAYKDKLLINIDSQVPNDVVYEAIISHKIPELQHLHVVKREQKYKNSRFDMYFEGENRKGFVEVKGVTLEKEGLAMFPDAPTERGTKHVKELIDAMKEGYEGYVFLLIQMAGINKFVPNVKTDPKFSAALKQAKDAGIHILCYNCYVTDDAIEIGHRAEVVV</sequence>
<dbReference type="InterPro" id="IPR040452">
    <property type="entry name" value="SfsA_C"/>
</dbReference>
<accession>A0A8J8SEW3</accession>
<feature type="domain" description="SfsA N-terminal OB" evidence="3">
    <location>
        <begin position="12"/>
        <end position="77"/>
    </location>
</feature>
<gene>
    <name evidence="1 4" type="primary">sfsA</name>
    <name evidence="4" type="ORF">HZI73_01040</name>
</gene>
<dbReference type="GO" id="GO:0003677">
    <property type="term" value="F:DNA binding"/>
    <property type="evidence" value="ECO:0007669"/>
    <property type="project" value="InterPro"/>
</dbReference>
<dbReference type="HAMAP" id="MF_00095">
    <property type="entry name" value="SfsA"/>
    <property type="match status" value="1"/>
</dbReference>
<dbReference type="NCBIfam" id="TIGR00230">
    <property type="entry name" value="sfsA"/>
    <property type="match status" value="1"/>
</dbReference>
<protein>
    <recommendedName>
        <fullName evidence="1">Sugar fermentation stimulation protein homolog</fullName>
    </recommendedName>
</protein>
<dbReference type="RefSeq" id="WP_212696424.1">
    <property type="nucleotide sequence ID" value="NZ_CP058649.1"/>
</dbReference>
<evidence type="ECO:0000259" key="3">
    <source>
        <dbReference type="Pfam" id="PF17746"/>
    </source>
</evidence>
<feature type="domain" description="Sugar fermentation stimulation protein C-terminal" evidence="2">
    <location>
        <begin position="80"/>
        <end position="215"/>
    </location>
</feature>
<dbReference type="EMBL" id="CP058649">
    <property type="protein sequence ID" value="QUI20965.1"/>
    <property type="molecule type" value="Genomic_DNA"/>
</dbReference>
<dbReference type="InterPro" id="IPR041465">
    <property type="entry name" value="SfsA_N"/>
</dbReference>
<dbReference type="AlphaFoldDB" id="A0A8J8SEW3"/>
<dbReference type="Gene3D" id="3.40.1350.60">
    <property type="match status" value="1"/>
</dbReference>
<dbReference type="Proteomes" id="UP000683246">
    <property type="component" value="Chromosome"/>
</dbReference>
<dbReference type="PANTHER" id="PTHR30545:SF2">
    <property type="entry name" value="SUGAR FERMENTATION STIMULATION PROTEIN A"/>
    <property type="match status" value="1"/>
</dbReference>
<comment type="similarity">
    <text evidence="1">Belongs to the SfsA family.</text>
</comment>
<evidence type="ECO:0000313" key="5">
    <source>
        <dbReference type="Proteomes" id="UP000683246"/>
    </source>
</evidence>
<organism evidence="4 5">
    <name type="scientific">Vallitalea pronyensis</name>
    <dbReference type="NCBI Taxonomy" id="1348613"/>
    <lineage>
        <taxon>Bacteria</taxon>
        <taxon>Bacillati</taxon>
        <taxon>Bacillota</taxon>
        <taxon>Clostridia</taxon>
        <taxon>Lachnospirales</taxon>
        <taxon>Vallitaleaceae</taxon>
        <taxon>Vallitalea</taxon>
    </lineage>
</organism>
<reference evidence="4" key="1">
    <citation type="submission" date="2020-07" db="EMBL/GenBank/DDBJ databases">
        <title>Vallitalea pronyensis genome.</title>
        <authorList>
            <person name="Postec A."/>
        </authorList>
    </citation>
    <scope>NUCLEOTIDE SEQUENCE</scope>
    <source>
        <strain evidence="4">FatNI3</strain>
    </source>
</reference>
<dbReference type="Pfam" id="PF03749">
    <property type="entry name" value="SfsA"/>
    <property type="match status" value="1"/>
</dbReference>
<dbReference type="CDD" id="cd22359">
    <property type="entry name" value="SfsA-like_bacterial"/>
    <property type="match status" value="1"/>
</dbReference>
<evidence type="ECO:0000313" key="4">
    <source>
        <dbReference type="EMBL" id="QUI20965.1"/>
    </source>
</evidence>